<reference evidence="1" key="1">
    <citation type="journal article" date="2019" name="bioRxiv">
        <title>The Genome of the Zebra Mussel, Dreissena polymorpha: A Resource for Invasive Species Research.</title>
        <authorList>
            <person name="McCartney M.A."/>
            <person name="Auch B."/>
            <person name="Kono T."/>
            <person name="Mallez S."/>
            <person name="Zhang Y."/>
            <person name="Obille A."/>
            <person name="Becker A."/>
            <person name="Abrahante J.E."/>
            <person name="Garbe J."/>
            <person name="Badalamenti J.P."/>
            <person name="Herman A."/>
            <person name="Mangelson H."/>
            <person name="Liachko I."/>
            <person name="Sullivan S."/>
            <person name="Sone E.D."/>
            <person name="Koren S."/>
            <person name="Silverstein K.A.T."/>
            <person name="Beckman K.B."/>
            <person name="Gohl D.M."/>
        </authorList>
    </citation>
    <scope>NUCLEOTIDE SEQUENCE</scope>
    <source>
        <strain evidence="1">Duluth1</strain>
        <tissue evidence="1">Whole animal</tissue>
    </source>
</reference>
<sequence>MRFHAAKSNAGFLKEVSTTSSGDTASRRILNTTNIIDPSNQLSCTACMLRDKAKPVQCQLPLPTKHELYVSGRGAIDTNCTGNCTTARASIIKLEMRFHAAKTNACFLKGVSSTSSGDTASRRILNTTNIIDPSNQLSCTACMLRNKAKPVQCQLPLPTKHELYV</sequence>
<protein>
    <submittedName>
        <fullName evidence="1">Uncharacterized protein</fullName>
    </submittedName>
</protein>
<evidence type="ECO:0000313" key="1">
    <source>
        <dbReference type="EMBL" id="KAH3724973.1"/>
    </source>
</evidence>
<gene>
    <name evidence="1" type="ORF">DPMN_050800</name>
</gene>
<comment type="caution">
    <text evidence="1">The sequence shown here is derived from an EMBL/GenBank/DDBJ whole genome shotgun (WGS) entry which is preliminary data.</text>
</comment>
<keyword evidence="2" id="KW-1185">Reference proteome</keyword>
<dbReference type="EMBL" id="JAIWYP010000012">
    <property type="protein sequence ID" value="KAH3724973.1"/>
    <property type="molecule type" value="Genomic_DNA"/>
</dbReference>
<proteinExistence type="predicted"/>
<organism evidence="1 2">
    <name type="scientific">Dreissena polymorpha</name>
    <name type="common">Zebra mussel</name>
    <name type="synonym">Mytilus polymorpha</name>
    <dbReference type="NCBI Taxonomy" id="45954"/>
    <lineage>
        <taxon>Eukaryota</taxon>
        <taxon>Metazoa</taxon>
        <taxon>Spiralia</taxon>
        <taxon>Lophotrochozoa</taxon>
        <taxon>Mollusca</taxon>
        <taxon>Bivalvia</taxon>
        <taxon>Autobranchia</taxon>
        <taxon>Heteroconchia</taxon>
        <taxon>Euheterodonta</taxon>
        <taxon>Imparidentia</taxon>
        <taxon>Neoheterodontei</taxon>
        <taxon>Myida</taxon>
        <taxon>Dreissenoidea</taxon>
        <taxon>Dreissenidae</taxon>
        <taxon>Dreissena</taxon>
    </lineage>
</organism>
<accession>A0A9D4CI92</accession>
<evidence type="ECO:0000313" key="2">
    <source>
        <dbReference type="Proteomes" id="UP000828390"/>
    </source>
</evidence>
<name>A0A9D4CI92_DREPO</name>
<dbReference type="Proteomes" id="UP000828390">
    <property type="component" value="Unassembled WGS sequence"/>
</dbReference>
<dbReference type="AlphaFoldDB" id="A0A9D4CI92"/>
<reference evidence="1" key="2">
    <citation type="submission" date="2020-11" db="EMBL/GenBank/DDBJ databases">
        <authorList>
            <person name="McCartney M.A."/>
            <person name="Auch B."/>
            <person name="Kono T."/>
            <person name="Mallez S."/>
            <person name="Becker A."/>
            <person name="Gohl D.M."/>
            <person name="Silverstein K.A.T."/>
            <person name="Koren S."/>
            <person name="Bechman K.B."/>
            <person name="Herman A."/>
            <person name="Abrahante J.E."/>
            <person name="Garbe J."/>
        </authorList>
    </citation>
    <scope>NUCLEOTIDE SEQUENCE</scope>
    <source>
        <strain evidence="1">Duluth1</strain>
        <tissue evidence="1">Whole animal</tissue>
    </source>
</reference>